<proteinExistence type="predicted"/>
<dbReference type="Proteomes" id="UP000460207">
    <property type="component" value="Unassembled WGS sequence"/>
</dbReference>
<gene>
    <name evidence="1" type="ORF">GIX76_09500</name>
</gene>
<accession>A0A7X2KHY1</accession>
<evidence type="ECO:0000313" key="2">
    <source>
        <dbReference type="Proteomes" id="UP000460207"/>
    </source>
</evidence>
<sequence>MAKGTRNMYLSQLQSKYNGYTAENFNTYFGKELTVYYLAGSGLTPAFGFDKNAGKRTKEIVGQYLEAYFQGFGVQRVKLPRDFNADGITDLTKIELVNPEACEVNSRIFVRADGVKGEK</sequence>
<comment type="caution">
    <text evidence="1">The sequence shown here is derived from an EMBL/GenBank/DDBJ whole genome shotgun (WGS) entry which is preliminary data.</text>
</comment>
<evidence type="ECO:0000313" key="1">
    <source>
        <dbReference type="EMBL" id="MRG90208.1"/>
    </source>
</evidence>
<dbReference type="RefSeq" id="WP_153704356.1">
    <property type="nucleotide sequence ID" value="NZ_WJND01000024.1"/>
</dbReference>
<organism evidence="1 2">
    <name type="scientific">Limosilactobacillus reuteri</name>
    <name type="common">Lactobacillus reuteri</name>
    <dbReference type="NCBI Taxonomy" id="1598"/>
    <lineage>
        <taxon>Bacteria</taxon>
        <taxon>Bacillati</taxon>
        <taxon>Bacillota</taxon>
        <taxon>Bacilli</taxon>
        <taxon>Lactobacillales</taxon>
        <taxon>Lactobacillaceae</taxon>
        <taxon>Limosilactobacillus</taxon>
    </lineage>
</organism>
<dbReference type="AlphaFoldDB" id="A0A7X2KHY1"/>
<dbReference type="EMBL" id="WJND01000024">
    <property type="protein sequence ID" value="MRG90208.1"/>
    <property type="molecule type" value="Genomic_DNA"/>
</dbReference>
<reference evidence="1 2" key="1">
    <citation type="submission" date="2019-11" db="EMBL/GenBank/DDBJ databases">
        <title>Draft genome sequence of 12 host-associated Lactobacillus reuteri rodent strains.</title>
        <authorList>
            <person name="Zhang S."/>
            <person name="Ozcam M."/>
            <person name="Van Pijkeren J.P."/>
        </authorList>
    </citation>
    <scope>NUCLEOTIDE SEQUENCE [LARGE SCALE GENOMIC DNA]</scope>
    <source>
        <strain evidence="1 2">N4I</strain>
    </source>
</reference>
<protein>
    <submittedName>
        <fullName evidence="1">Uncharacterized protein</fullName>
    </submittedName>
</protein>
<name>A0A7X2KHY1_LIMRT</name>